<dbReference type="EMBL" id="GGMR01000013">
    <property type="protein sequence ID" value="MBY12632.1"/>
    <property type="molecule type" value="Transcribed_RNA"/>
</dbReference>
<dbReference type="PANTHER" id="PTHR19303">
    <property type="entry name" value="TRANSPOSON"/>
    <property type="match status" value="1"/>
</dbReference>
<dbReference type="InterPro" id="IPR006600">
    <property type="entry name" value="HTH_CenpB_DNA-bd_dom"/>
</dbReference>
<dbReference type="InterPro" id="IPR050863">
    <property type="entry name" value="CenT-Element_Derived"/>
</dbReference>
<dbReference type="Pfam" id="PF03184">
    <property type="entry name" value="DDE_1"/>
    <property type="match status" value="1"/>
</dbReference>
<organism evidence="5">
    <name type="scientific">Schizaphis graminum</name>
    <name type="common">Green bug aphid</name>
    <dbReference type="NCBI Taxonomy" id="13262"/>
    <lineage>
        <taxon>Eukaryota</taxon>
        <taxon>Metazoa</taxon>
        <taxon>Ecdysozoa</taxon>
        <taxon>Arthropoda</taxon>
        <taxon>Hexapoda</taxon>
        <taxon>Insecta</taxon>
        <taxon>Pterygota</taxon>
        <taxon>Neoptera</taxon>
        <taxon>Paraneoptera</taxon>
        <taxon>Hemiptera</taxon>
        <taxon>Sternorrhyncha</taxon>
        <taxon>Aphidomorpha</taxon>
        <taxon>Aphidoidea</taxon>
        <taxon>Aphididae</taxon>
        <taxon>Aphidini</taxon>
        <taxon>Schizaphis</taxon>
    </lineage>
</organism>
<dbReference type="PROSITE" id="PS51253">
    <property type="entry name" value="HTH_CENPB"/>
    <property type="match status" value="1"/>
</dbReference>
<comment type="subcellular location">
    <subcellularLocation>
        <location evidence="1">Nucleus</location>
    </subcellularLocation>
</comment>
<proteinExistence type="predicted"/>
<reference evidence="5" key="1">
    <citation type="submission" date="2018-04" db="EMBL/GenBank/DDBJ databases">
        <title>Transcriptome of Schizaphis graminum biotype I.</title>
        <authorList>
            <person name="Scully E.D."/>
            <person name="Geib S.M."/>
            <person name="Palmer N.A."/>
            <person name="Koch K."/>
            <person name="Bradshaw J."/>
            <person name="Heng-Moss T."/>
            <person name="Sarath G."/>
        </authorList>
    </citation>
    <scope>NUCLEOTIDE SEQUENCE</scope>
</reference>
<dbReference type="InterPro" id="IPR004875">
    <property type="entry name" value="DDE_SF_endonuclease_dom"/>
</dbReference>
<name>A0A2S2N6S8_SCHGA</name>
<evidence type="ECO:0000313" key="5">
    <source>
        <dbReference type="EMBL" id="MBY12632.1"/>
    </source>
</evidence>
<dbReference type="SUPFAM" id="SSF46689">
    <property type="entry name" value="Homeodomain-like"/>
    <property type="match status" value="1"/>
</dbReference>
<sequence length="493" mass="57860">MSEKRKRKDLTINEKISILQRYDSLPKMGQREAAIKLEISQPLLCKLLKKRIEIENLATLNKNPNIKRLRSGKEEQVESALSLWFTNVRKNDARINGPILRQKAENLAKKMGIENFIASEGWFHRWKKRENITYKRTYGEQKDVEFSIAENWIKTEWPKIISKYTPDNVYNADETGLFYRALPERTYLFKNENAKACEMSKERITVLCCASMSGKKQKLLVIGKSKNPRCFKSVKCLPVDYYANTNAWMTSVIFNEWLMKWDERLNNKIVLLIDNCPAHMVNVSLKHIKIIFLSANTTSIIQPCDQGIKNTLKSYYRKQMWTRIVDNIENTNDQQQLSANELEKQTNLLDALHLITMAWDQVTDKTIRNCFKHGGFTETIEEEKEEEKEENEENVDFENWLKIDESIPTTSNFTEEDILQALSQTNKFEEIENEDTELEPHTDTGKPPSYSEMREALQVLRRGVYHHSKNFELHYKYEHFINDLLSAQKNGHQ</sequence>
<dbReference type="SMART" id="SM00674">
    <property type="entry name" value="CENPB"/>
    <property type="match status" value="1"/>
</dbReference>
<accession>A0A2S2N6S8</accession>
<dbReference type="Pfam" id="PF03221">
    <property type="entry name" value="HTH_Tnp_Tc5"/>
    <property type="match status" value="1"/>
</dbReference>
<protein>
    <submittedName>
        <fullName evidence="5">Tigger transposable element-derived protein 6</fullName>
    </submittedName>
</protein>
<evidence type="ECO:0000259" key="4">
    <source>
        <dbReference type="PROSITE" id="PS51253"/>
    </source>
</evidence>
<keyword evidence="2" id="KW-0238">DNA-binding</keyword>
<dbReference type="Gene3D" id="1.10.10.60">
    <property type="entry name" value="Homeodomain-like"/>
    <property type="match status" value="2"/>
</dbReference>
<dbReference type="PANTHER" id="PTHR19303:SF73">
    <property type="entry name" value="PROTEIN PDC2"/>
    <property type="match status" value="1"/>
</dbReference>
<dbReference type="GO" id="GO:0003677">
    <property type="term" value="F:DNA binding"/>
    <property type="evidence" value="ECO:0007669"/>
    <property type="project" value="UniProtKB-KW"/>
</dbReference>
<evidence type="ECO:0000256" key="1">
    <source>
        <dbReference type="ARBA" id="ARBA00004123"/>
    </source>
</evidence>
<dbReference type="AlphaFoldDB" id="A0A2S2N6S8"/>
<dbReference type="GO" id="GO:0005634">
    <property type="term" value="C:nucleus"/>
    <property type="evidence" value="ECO:0007669"/>
    <property type="project" value="UniProtKB-SubCell"/>
</dbReference>
<evidence type="ECO:0000256" key="3">
    <source>
        <dbReference type="SAM" id="MobiDB-lite"/>
    </source>
</evidence>
<evidence type="ECO:0000256" key="2">
    <source>
        <dbReference type="ARBA" id="ARBA00023125"/>
    </source>
</evidence>
<dbReference type="InterPro" id="IPR009057">
    <property type="entry name" value="Homeodomain-like_sf"/>
</dbReference>
<feature type="region of interest" description="Disordered" evidence="3">
    <location>
        <begin position="431"/>
        <end position="450"/>
    </location>
</feature>
<feature type="domain" description="HTH CENPB-type" evidence="4">
    <location>
        <begin position="65"/>
        <end position="136"/>
    </location>
</feature>
<gene>
    <name evidence="5" type="primary">TIGD6_3</name>
    <name evidence="5" type="ORF">g.23891</name>
</gene>